<organism evidence="1 2">
    <name type="scientific">Strigamia maritima</name>
    <name type="common">European centipede</name>
    <name type="synonym">Geophilus maritimus</name>
    <dbReference type="NCBI Taxonomy" id="126957"/>
    <lineage>
        <taxon>Eukaryota</taxon>
        <taxon>Metazoa</taxon>
        <taxon>Ecdysozoa</taxon>
        <taxon>Arthropoda</taxon>
        <taxon>Myriapoda</taxon>
        <taxon>Chilopoda</taxon>
        <taxon>Pleurostigmophora</taxon>
        <taxon>Geophilomorpha</taxon>
        <taxon>Linotaeniidae</taxon>
        <taxon>Strigamia</taxon>
    </lineage>
</organism>
<evidence type="ECO:0000313" key="1">
    <source>
        <dbReference type="EnsemblMetazoa" id="SMAR003357-PA"/>
    </source>
</evidence>
<evidence type="ECO:0000313" key="2">
    <source>
        <dbReference type="Proteomes" id="UP000014500"/>
    </source>
</evidence>
<dbReference type="EMBL" id="JH431312">
    <property type="status" value="NOT_ANNOTATED_CDS"/>
    <property type="molecule type" value="Genomic_DNA"/>
</dbReference>
<name>T1IQN6_STRMM</name>
<dbReference type="AlphaFoldDB" id="T1IQN6"/>
<proteinExistence type="predicted"/>
<accession>T1IQN6</accession>
<dbReference type="EnsemblMetazoa" id="SMAR003357-RA">
    <property type="protein sequence ID" value="SMAR003357-PA"/>
    <property type="gene ID" value="SMAR003357"/>
</dbReference>
<dbReference type="HOGENOM" id="CLU_2743240_0_0_1"/>
<reference evidence="1" key="2">
    <citation type="submission" date="2015-02" db="UniProtKB">
        <authorList>
            <consortium name="EnsemblMetazoa"/>
        </authorList>
    </citation>
    <scope>IDENTIFICATION</scope>
</reference>
<dbReference type="Proteomes" id="UP000014500">
    <property type="component" value="Unassembled WGS sequence"/>
</dbReference>
<protein>
    <submittedName>
        <fullName evidence="1">Uncharacterized protein</fullName>
    </submittedName>
</protein>
<reference evidence="2" key="1">
    <citation type="submission" date="2011-05" db="EMBL/GenBank/DDBJ databases">
        <authorList>
            <person name="Richards S.R."/>
            <person name="Qu J."/>
            <person name="Jiang H."/>
            <person name="Jhangiani S.N."/>
            <person name="Agravi P."/>
            <person name="Goodspeed R."/>
            <person name="Gross S."/>
            <person name="Mandapat C."/>
            <person name="Jackson L."/>
            <person name="Mathew T."/>
            <person name="Pu L."/>
            <person name="Thornton R."/>
            <person name="Saada N."/>
            <person name="Wilczek-Boney K.B."/>
            <person name="Lee S."/>
            <person name="Kovar C."/>
            <person name="Wu Y."/>
            <person name="Scherer S.E."/>
            <person name="Worley K.C."/>
            <person name="Muzny D.M."/>
            <person name="Gibbs R."/>
        </authorList>
    </citation>
    <scope>NUCLEOTIDE SEQUENCE</scope>
    <source>
        <strain evidence="2">Brora</strain>
    </source>
</reference>
<keyword evidence="2" id="KW-1185">Reference proteome</keyword>
<sequence>MKEKSDYTFGLFYPSVNGQPSPPTPQTLNMCTQTNPFPLPFSVRILLSLSSPFIQFFLLSNVVHAAETFDK</sequence>